<evidence type="ECO:0000256" key="5">
    <source>
        <dbReference type="ARBA" id="ARBA00022880"/>
    </source>
</evidence>
<keyword evidence="9" id="KW-1185">Reference proteome</keyword>
<dbReference type="Pfam" id="PF06156">
    <property type="entry name" value="YabA"/>
    <property type="match status" value="1"/>
</dbReference>
<dbReference type="RefSeq" id="WP_275468664.1">
    <property type="nucleotide sequence ID" value="NZ_CP110232.1"/>
</dbReference>
<evidence type="ECO:0000256" key="6">
    <source>
        <dbReference type="HAMAP-Rule" id="MF_01159"/>
    </source>
</evidence>
<dbReference type="GO" id="GO:0008270">
    <property type="term" value="F:zinc ion binding"/>
    <property type="evidence" value="ECO:0007669"/>
    <property type="project" value="UniProtKB-UniRule"/>
</dbReference>
<dbReference type="HAMAP" id="MF_01159">
    <property type="entry name" value="YabA"/>
    <property type="match status" value="1"/>
</dbReference>
<evidence type="ECO:0000256" key="3">
    <source>
        <dbReference type="ARBA" id="ARBA00022723"/>
    </source>
</evidence>
<evidence type="ECO:0000313" key="9">
    <source>
        <dbReference type="Proteomes" id="UP001179647"/>
    </source>
</evidence>
<feature type="binding site" evidence="6">
    <location>
        <position position="87"/>
    </location>
    <ligand>
        <name>Zn(2+)</name>
        <dbReference type="ChEBI" id="CHEBI:29105"/>
    </ligand>
</feature>
<comment type="similarity">
    <text evidence="6">Belongs to the YabA family.</text>
</comment>
<gene>
    <name evidence="6" type="primary">yabA</name>
    <name evidence="8" type="ORF">OL234_07695</name>
</gene>
<dbReference type="PIRSF" id="PIRSF021439">
    <property type="entry name" value="DUF972"/>
    <property type="match status" value="1"/>
</dbReference>
<protein>
    <recommendedName>
        <fullName evidence="6">Replication initiation control protein YabA</fullName>
    </recommendedName>
</protein>
<dbReference type="KEGG" id="vie:OL234_07695"/>
<evidence type="ECO:0000256" key="7">
    <source>
        <dbReference type="SAM" id="Coils"/>
    </source>
</evidence>
<feature type="coiled-coil region" evidence="7">
    <location>
        <begin position="24"/>
        <end position="58"/>
    </location>
</feature>
<keyword evidence="7" id="KW-0175">Coiled coil</keyword>
<comment type="subunit">
    <text evidence="6">Homotetramer. Interacts with both DnaA and DnaN, acting as a bridge between these two proteins.</text>
</comment>
<dbReference type="InterPro" id="IPR010377">
    <property type="entry name" value="YabA"/>
</dbReference>
<name>A0AAF0CU18_9ENTE</name>
<keyword evidence="4 6" id="KW-0862">Zinc</keyword>
<proteinExistence type="inferred from homology"/>
<dbReference type="EMBL" id="CP110232">
    <property type="protein sequence ID" value="WEG72861.1"/>
    <property type="molecule type" value="Genomic_DNA"/>
</dbReference>
<keyword evidence="5 6" id="KW-0236">DNA replication inhibitor</keyword>
<sequence>MDKKTLYDEFGHLEFEIKGILSRLSDMKVAVDSLTEQNVNLEIENKHLRARLMELESLSMEEPDEKQELSKSRLNLEKIYEEGFHVCNVCYGSRRENDEECAFCLDVIYGERK</sequence>
<keyword evidence="3 6" id="KW-0479">Metal-binding</keyword>
<accession>A0AAF0CU18</accession>
<evidence type="ECO:0000256" key="2">
    <source>
        <dbReference type="ARBA" id="ARBA00022705"/>
    </source>
</evidence>
<keyword evidence="1 6" id="KW-0963">Cytoplasm</keyword>
<comment type="subcellular location">
    <subcellularLocation>
        <location evidence="6">Cytoplasm</location>
        <location evidence="6">Nucleoid</location>
    </subcellularLocation>
    <text evidence="6">Localizes in tight foci, which correspond to the replisome at mid-cell throughout the cell cycle.</text>
</comment>
<feature type="binding site" evidence="6">
    <location>
        <position position="104"/>
    </location>
    <ligand>
        <name>Zn(2+)</name>
        <dbReference type="ChEBI" id="CHEBI:29105"/>
    </ligand>
</feature>
<dbReference type="GO" id="GO:0008156">
    <property type="term" value="P:negative regulation of DNA replication"/>
    <property type="evidence" value="ECO:0007669"/>
    <property type="project" value="UniProtKB-UniRule"/>
</dbReference>
<dbReference type="GO" id="GO:0006260">
    <property type="term" value="P:DNA replication"/>
    <property type="evidence" value="ECO:0007669"/>
    <property type="project" value="UniProtKB-KW"/>
</dbReference>
<feature type="binding site" evidence="6">
    <location>
        <position position="101"/>
    </location>
    <ligand>
        <name>Zn(2+)</name>
        <dbReference type="ChEBI" id="CHEBI:29105"/>
    </ligand>
</feature>
<comment type="cofactor">
    <cofactor evidence="6">
        <name>Zn(2+)</name>
        <dbReference type="ChEBI" id="CHEBI:29105"/>
    </cofactor>
    <text evidence="6">Binds 1 zinc ion per subunit.</text>
</comment>
<evidence type="ECO:0000313" key="8">
    <source>
        <dbReference type="EMBL" id="WEG72861.1"/>
    </source>
</evidence>
<comment type="function">
    <text evidence="6">Involved in control of chromosome replication initiation. Inhibits the cooperative binding of DnaA to the oriC region, thus negatively regulating initiation of chromosome replication. Inhibits the ability of DnaA-ATP to form a helix on DNA; does not disassemble preformed DnaA-DNA helices. Decreases the residence time of DnaA on the chromosome at its binding sites (oriC, replication forks and promoter-binding sites). Tethers DnaA to the replication machinery via the DNA polymerase beta sliding clamp subunit (dnaN). Associates with oriC and other DnaA targets on the chromosome in a DnaA-dependent manner.</text>
</comment>
<feature type="binding site" evidence="6">
    <location>
        <position position="85"/>
    </location>
    <ligand>
        <name>Zn(2+)</name>
        <dbReference type="ChEBI" id="CHEBI:29105"/>
    </ligand>
</feature>
<reference evidence="8" key="1">
    <citation type="submission" date="2022-10" db="EMBL/GenBank/DDBJ databases">
        <title>Vagococcus sp. isolated from poultry meat.</title>
        <authorList>
            <person name="Johansson P."/>
            <person name="Bjorkroth J."/>
        </authorList>
    </citation>
    <scope>NUCLEOTIDE SEQUENCE</scope>
    <source>
        <strain evidence="8">STAA11</strain>
    </source>
</reference>
<keyword evidence="2 6" id="KW-0235">DNA replication</keyword>
<dbReference type="GO" id="GO:0043590">
    <property type="term" value="C:bacterial nucleoid"/>
    <property type="evidence" value="ECO:0007669"/>
    <property type="project" value="UniProtKB-UniRule"/>
</dbReference>
<evidence type="ECO:0000256" key="4">
    <source>
        <dbReference type="ARBA" id="ARBA00022833"/>
    </source>
</evidence>
<evidence type="ECO:0000256" key="1">
    <source>
        <dbReference type="ARBA" id="ARBA00022490"/>
    </source>
</evidence>
<organism evidence="8 9">
    <name type="scientific">Vagococcus intermedius</name>
    <dbReference type="NCBI Taxonomy" id="2991418"/>
    <lineage>
        <taxon>Bacteria</taxon>
        <taxon>Bacillati</taxon>
        <taxon>Bacillota</taxon>
        <taxon>Bacilli</taxon>
        <taxon>Lactobacillales</taxon>
        <taxon>Enterococcaceae</taxon>
        <taxon>Vagococcus</taxon>
    </lineage>
</organism>
<dbReference type="Proteomes" id="UP001179647">
    <property type="component" value="Chromosome"/>
</dbReference>
<dbReference type="AlphaFoldDB" id="A0AAF0CU18"/>